<evidence type="ECO:0000256" key="2">
    <source>
        <dbReference type="ARBA" id="ARBA00009986"/>
    </source>
</evidence>
<dbReference type="InterPro" id="IPR016162">
    <property type="entry name" value="Ald_DH_N"/>
</dbReference>
<evidence type="ECO:0000259" key="9">
    <source>
        <dbReference type="Pfam" id="PF00171"/>
    </source>
</evidence>
<dbReference type="EC" id="1.2.1.16" evidence="8"/>
<evidence type="ECO:0000313" key="11">
    <source>
        <dbReference type="Proteomes" id="UP001202479"/>
    </source>
</evidence>
<dbReference type="InterPro" id="IPR010102">
    <property type="entry name" value="Succ_semiAld_DH"/>
</dbReference>
<sequence>MISRRLYSTTGSAGRLASVIKNVDLLKTKSYINGAWVASSTNKKFDVNDPALYPKPDSKLASVSSMTLQDFERAIDHARVAFDEFKQTSGRYRSNLLLQLYELMIENKNDLATLITLENGKPYADALGEVNYAASFFQWFAEEAPRISGDIIPSADASKRIFALKQPIGVCGILTPWNFPLAMITRKLGAAIAAGCTTVIKPASETPLSALSLGYLVEKAGFPKGVVNILATDDTAAIGKLLCESPIIKKVSFTGSTKVGKLLMNQSSSTLKKLSFELGGNAPFIVFEDADIEKAVAGAVTSKFRSSGQTCICANRIFVHESIYDEFATKFVNKVKKDSLLGYGLNKGVTHGPLIHDRSMQKVVSHIEDAVSKGASILCGGSKRPDLGTNFHELTILGDVTPDMLIFQEETFGPVAPLIKFSSDQEVIKLANDTEVGLAGYFYSTNVSKVFKVAEELEVGMLGVNTGAISEAALPFGGVQESGFGREGSKFGVDDYMVIKGIVLGDIV</sequence>
<evidence type="ECO:0000256" key="8">
    <source>
        <dbReference type="RuleBase" id="RU365091"/>
    </source>
</evidence>
<dbReference type="GO" id="GO:0009450">
    <property type="term" value="P:gamma-aminobutyric acid catabolic process"/>
    <property type="evidence" value="ECO:0007669"/>
    <property type="project" value="InterPro"/>
</dbReference>
<accession>A0AAI9WXA8</accession>
<dbReference type="Gene3D" id="3.40.309.10">
    <property type="entry name" value="Aldehyde Dehydrogenase, Chain A, domain 2"/>
    <property type="match status" value="1"/>
</dbReference>
<protein>
    <recommendedName>
        <fullName evidence="8">Succinate-semialdehyde dehydrogenase</fullName>
        <ecNumber evidence="8">1.2.1.16</ecNumber>
    </recommendedName>
</protein>
<evidence type="ECO:0000256" key="7">
    <source>
        <dbReference type="RuleBase" id="RU003345"/>
    </source>
</evidence>
<dbReference type="GeneID" id="73380908"/>
<dbReference type="FunFam" id="3.40.605.10:FF:000005">
    <property type="entry name" value="Succinate-semialdehyde dehydrogenase I"/>
    <property type="match status" value="1"/>
</dbReference>
<dbReference type="CDD" id="cd07103">
    <property type="entry name" value="ALDH_F5_SSADH_GabD"/>
    <property type="match status" value="1"/>
</dbReference>
<feature type="domain" description="Aldehyde dehydrogenase" evidence="9">
    <location>
        <begin position="36"/>
        <end position="500"/>
    </location>
</feature>
<dbReference type="Gene3D" id="3.40.605.10">
    <property type="entry name" value="Aldehyde Dehydrogenase, Chain A, domain 1"/>
    <property type="match status" value="1"/>
</dbReference>
<evidence type="ECO:0000256" key="6">
    <source>
        <dbReference type="PROSITE-ProRule" id="PRU10007"/>
    </source>
</evidence>
<dbReference type="RefSeq" id="XP_049179610.1">
    <property type="nucleotide sequence ID" value="XM_049324610.1"/>
</dbReference>
<dbReference type="EMBL" id="JAHUZD010000118">
    <property type="protein sequence ID" value="KAI3403863.2"/>
    <property type="molecule type" value="Genomic_DNA"/>
</dbReference>
<keyword evidence="11" id="KW-1185">Reference proteome</keyword>
<dbReference type="InterPro" id="IPR016160">
    <property type="entry name" value="Ald_DH_CS_CYS"/>
</dbReference>
<proteinExistence type="inferred from homology"/>
<dbReference type="InterPro" id="IPR016163">
    <property type="entry name" value="Ald_DH_C"/>
</dbReference>
<comment type="caution">
    <text evidence="10">The sequence shown here is derived from an EMBL/GenBank/DDBJ whole genome shotgun (WGS) entry which is preliminary data.</text>
</comment>
<dbReference type="PANTHER" id="PTHR43353:SF5">
    <property type="entry name" value="SUCCINATE-SEMIALDEHYDE DEHYDROGENASE, MITOCHONDRIAL"/>
    <property type="match status" value="1"/>
</dbReference>
<evidence type="ECO:0000313" key="10">
    <source>
        <dbReference type="EMBL" id="KAI3403863.2"/>
    </source>
</evidence>
<comment type="similarity">
    <text evidence="2 7">Belongs to the aldehyde dehydrogenase family.</text>
</comment>
<dbReference type="AlphaFoldDB" id="A0AAI9WXA8"/>
<evidence type="ECO:0000256" key="1">
    <source>
        <dbReference type="ARBA" id="ARBA00005176"/>
    </source>
</evidence>
<organism evidence="10 11">
    <name type="scientific">Candida oxycetoniae</name>
    <dbReference type="NCBI Taxonomy" id="497107"/>
    <lineage>
        <taxon>Eukaryota</taxon>
        <taxon>Fungi</taxon>
        <taxon>Dikarya</taxon>
        <taxon>Ascomycota</taxon>
        <taxon>Saccharomycotina</taxon>
        <taxon>Pichiomycetes</taxon>
        <taxon>Debaryomycetaceae</taxon>
        <taxon>Candida/Lodderomyces clade</taxon>
        <taxon>Candida</taxon>
    </lineage>
</organism>
<comment type="catalytic activity">
    <reaction evidence="5 8">
        <text>succinate semialdehyde + NAD(+) + H2O = succinate + NADH + 2 H(+)</text>
        <dbReference type="Rhea" id="RHEA:13217"/>
        <dbReference type="ChEBI" id="CHEBI:15377"/>
        <dbReference type="ChEBI" id="CHEBI:15378"/>
        <dbReference type="ChEBI" id="CHEBI:30031"/>
        <dbReference type="ChEBI" id="CHEBI:57540"/>
        <dbReference type="ChEBI" id="CHEBI:57706"/>
        <dbReference type="ChEBI" id="CHEBI:57945"/>
        <dbReference type="EC" id="1.2.1.16"/>
    </reaction>
</comment>
<dbReference type="InterPro" id="IPR015590">
    <property type="entry name" value="Aldehyde_DH_dom"/>
</dbReference>
<dbReference type="GO" id="GO:0004777">
    <property type="term" value="F:succinate-semialdehyde dehydrogenase (NAD+) activity"/>
    <property type="evidence" value="ECO:0007669"/>
    <property type="project" value="UniProtKB-UniRule"/>
</dbReference>
<comment type="catalytic activity">
    <reaction evidence="4 8">
        <text>succinate semialdehyde + NADP(+) + H2O = succinate + NADPH + 2 H(+)</text>
        <dbReference type="Rhea" id="RHEA:13213"/>
        <dbReference type="ChEBI" id="CHEBI:15377"/>
        <dbReference type="ChEBI" id="CHEBI:15378"/>
        <dbReference type="ChEBI" id="CHEBI:30031"/>
        <dbReference type="ChEBI" id="CHEBI:57706"/>
        <dbReference type="ChEBI" id="CHEBI:57783"/>
        <dbReference type="ChEBI" id="CHEBI:58349"/>
        <dbReference type="EC" id="1.2.1.16"/>
    </reaction>
</comment>
<evidence type="ECO:0000256" key="4">
    <source>
        <dbReference type="ARBA" id="ARBA00050387"/>
    </source>
</evidence>
<keyword evidence="3 7" id="KW-0560">Oxidoreductase</keyword>
<dbReference type="PANTHER" id="PTHR43353">
    <property type="entry name" value="SUCCINATE-SEMIALDEHYDE DEHYDROGENASE, MITOCHONDRIAL"/>
    <property type="match status" value="1"/>
</dbReference>
<dbReference type="NCBIfam" id="TIGR01780">
    <property type="entry name" value="SSADH"/>
    <property type="match status" value="1"/>
</dbReference>
<gene>
    <name evidence="10" type="ORF">KGF56_003293</name>
</gene>
<dbReference type="InterPro" id="IPR029510">
    <property type="entry name" value="Ald_DH_CS_GLU"/>
</dbReference>
<dbReference type="Pfam" id="PF00171">
    <property type="entry name" value="Aldedh"/>
    <property type="match status" value="1"/>
</dbReference>
<feature type="active site" evidence="6">
    <location>
        <position position="277"/>
    </location>
</feature>
<dbReference type="GO" id="GO:0005737">
    <property type="term" value="C:cytoplasm"/>
    <property type="evidence" value="ECO:0007669"/>
    <property type="project" value="TreeGrafter"/>
</dbReference>
<comment type="pathway">
    <text evidence="1 8">Amino-acid degradation; 4-aminobutanoate degradation.</text>
</comment>
<dbReference type="PROSITE" id="PS00687">
    <property type="entry name" value="ALDEHYDE_DEHYDR_GLU"/>
    <property type="match status" value="1"/>
</dbReference>
<dbReference type="PROSITE" id="PS00070">
    <property type="entry name" value="ALDEHYDE_DEHYDR_CYS"/>
    <property type="match status" value="1"/>
</dbReference>
<name>A0AAI9WXA8_9ASCO</name>
<dbReference type="Proteomes" id="UP001202479">
    <property type="component" value="Unassembled WGS sequence"/>
</dbReference>
<evidence type="ECO:0000256" key="5">
    <source>
        <dbReference type="ARBA" id="ARBA00052698"/>
    </source>
</evidence>
<dbReference type="SUPFAM" id="SSF53720">
    <property type="entry name" value="ALDH-like"/>
    <property type="match status" value="1"/>
</dbReference>
<evidence type="ECO:0000256" key="3">
    <source>
        <dbReference type="ARBA" id="ARBA00023002"/>
    </source>
</evidence>
<reference evidence="10" key="1">
    <citation type="journal article" date="2022" name="DNA Res.">
        <title>Genome analysis of five recently described species of the CUG-Ser clade uncovers Candida theae as a new hybrid lineage with pathogenic potential in the Candida parapsilosis species complex.</title>
        <authorList>
            <person name="Mixao V."/>
            <person name="Del Olmo V."/>
            <person name="Hegedusova E."/>
            <person name="Saus E."/>
            <person name="Pryszcz L."/>
            <person name="Cillingova A."/>
            <person name="Nosek J."/>
            <person name="Gabaldon T."/>
        </authorList>
    </citation>
    <scope>NUCLEOTIDE SEQUENCE</scope>
    <source>
        <strain evidence="10">CBS 10844</strain>
    </source>
</reference>
<dbReference type="InterPro" id="IPR016161">
    <property type="entry name" value="Ald_DH/histidinol_DH"/>
</dbReference>
<dbReference type="FunFam" id="3.40.309.10:FF:000004">
    <property type="entry name" value="Succinate-semialdehyde dehydrogenase I"/>
    <property type="match status" value="1"/>
</dbReference>
<dbReference type="InterPro" id="IPR050740">
    <property type="entry name" value="Aldehyde_DH_Superfamily"/>
</dbReference>